<organism evidence="3 4">
    <name type="scientific">Candidatus Thermofonsia Clade 1 bacterium</name>
    <dbReference type="NCBI Taxonomy" id="2364210"/>
    <lineage>
        <taxon>Bacteria</taxon>
        <taxon>Bacillati</taxon>
        <taxon>Chloroflexota</taxon>
        <taxon>Candidatus Thermofontia</taxon>
        <taxon>Candidatus Thermofonsia Clade 1</taxon>
    </lineage>
</organism>
<reference evidence="3 4" key="1">
    <citation type="submission" date="2017-11" db="EMBL/GenBank/DDBJ databases">
        <title>Evolution of Phototrophy in the Chloroflexi Phylum Driven by Horizontal Gene Transfer.</title>
        <authorList>
            <person name="Ward L.M."/>
            <person name="Hemp J."/>
            <person name="Shih P.M."/>
            <person name="Mcglynn S.E."/>
            <person name="Fischer W."/>
        </authorList>
    </citation>
    <scope>NUCLEOTIDE SEQUENCE [LARGE SCALE GENOMIC DNA]</scope>
    <source>
        <strain evidence="3">CP2_2F</strain>
    </source>
</reference>
<gene>
    <name evidence="3" type="ORF">CUN51_06655</name>
</gene>
<evidence type="ECO:0000313" key="4">
    <source>
        <dbReference type="Proteomes" id="UP000228921"/>
    </source>
</evidence>
<dbReference type="PROSITE" id="PS01125">
    <property type="entry name" value="ROK"/>
    <property type="match status" value="1"/>
</dbReference>
<dbReference type="InterPro" id="IPR049874">
    <property type="entry name" value="ROK_cs"/>
</dbReference>
<dbReference type="InterPro" id="IPR043129">
    <property type="entry name" value="ATPase_NBD"/>
</dbReference>
<comment type="similarity">
    <text evidence="1">Belongs to the ROK (NagC/XylR) family.</text>
</comment>
<dbReference type="SUPFAM" id="SSF53067">
    <property type="entry name" value="Actin-like ATPase domain"/>
    <property type="match status" value="1"/>
</dbReference>
<dbReference type="Proteomes" id="UP000228921">
    <property type="component" value="Unassembled WGS sequence"/>
</dbReference>
<evidence type="ECO:0000256" key="2">
    <source>
        <dbReference type="SAM" id="MobiDB-lite"/>
    </source>
</evidence>
<feature type="compositionally biased region" description="Basic residues" evidence="2">
    <location>
        <begin position="1"/>
        <end position="10"/>
    </location>
</feature>
<dbReference type="PANTHER" id="PTHR18964">
    <property type="entry name" value="ROK (REPRESSOR, ORF, KINASE) FAMILY"/>
    <property type="match status" value="1"/>
</dbReference>
<proteinExistence type="inferred from homology"/>
<dbReference type="Pfam" id="PF00480">
    <property type="entry name" value="ROK"/>
    <property type="match status" value="1"/>
</dbReference>
<feature type="compositionally biased region" description="Basic and acidic residues" evidence="2">
    <location>
        <begin position="11"/>
        <end position="28"/>
    </location>
</feature>
<name>A0A2M8NZX6_9CHLR</name>
<dbReference type="PANTHER" id="PTHR18964:SF149">
    <property type="entry name" value="BIFUNCTIONAL UDP-N-ACETYLGLUCOSAMINE 2-EPIMERASE_N-ACETYLMANNOSAMINE KINASE"/>
    <property type="match status" value="1"/>
</dbReference>
<dbReference type="Gene3D" id="3.30.420.40">
    <property type="match status" value="2"/>
</dbReference>
<evidence type="ECO:0000256" key="1">
    <source>
        <dbReference type="ARBA" id="ARBA00006479"/>
    </source>
</evidence>
<accession>A0A2M8NZX6</accession>
<comment type="caution">
    <text evidence="3">The sequence shown here is derived from an EMBL/GenBank/DDBJ whole genome shotgun (WGS) entry which is preliminary data.</text>
</comment>
<dbReference type="EMBL" id="PGTK01000006">
    <property type="protein sequence ID" value="PJF30860.1"/>
    <property type="molecule type" value="Genomic_DNA"/>
</dbReference>
<dbReference type="CDD" id="cd23763">
    <property type="entry name" value="ASKHA_ATPase_ROK"/>
    <property type="match status" value="1"/>
</dbReference>
<evidence type="ECO:0000313" key="3">
    <source>
        <dbReference type="EMBL" id="PJF30860.1"/>
    </source>
</evidence>
<evidence type="ECO:0008006" key="5">
    <source>
        <dbReference type="Google" id="ProtNLM"/>
    </source>
</evidence>
<dbReference type="InterPro" id="IPR000600">
    <property type="entry name" value="ROK"/>
</dbReference>
<dbReference type="AlphaFoldDB" id="A0A2M8NZX6"/>
<protein>
    <recommendedName>
        <fullName evidence="5">ROK family protein</fullName>
    </recommendedName>
</protein>
<sequence length="406" mass="43185">MGLVRGRRCDRHVADPDRVPDPARSDRQRHNRRRRERLDIAQVSAQAAVASSGTAAVCASGDRRDILVSGHWARGTQASSVYCMAEKVHIGIDLGGTRIRAGKFNANLERLARTETLTLDEEGVEAVIGRIVGQARAVWADKGEEIAAVGVSAPGPIDLKTGVITRPPNLAGWHDVPLKRRLEEALQVPVYLGNDANLAALAEYERGAGKGFQHVIYLTISTGIGAGIIVDGVPIVGWRGFGAEGGHMAMMVYECGQMRATTLEKETQGGAIARQAQVAIVGGRQSAILALAGGDIRHIETRHVVEAARKGDSLGLELLRRAGTLIGLGIVSLLHLFNPEIIIIGGGVAEGAADLLLTPAWEAIKANVLDESYYQYGDWQLQIVPPQLGEDVSLIGAAALAMRGGK</sequence>
<feature type="region of interest" description="Disordered" evidence="2">
    <location>
        <begin position="1"/>
        <end position="33"/>
    </location>
</feature>